<sequence length="241" mass="26822">MVQGQDTAGETLEPSDEPTRARGTLSETLRAQLEEMIVDGRLKPGERLDEFELAQRFKVSRTPVREAVKALVAVGLIEVRPRQGLVVATISIPVLLEMFQMMASLEGLCAKLAARRATLAERATLREIHARLVAALADGDPARFYDINTEFHELIYDASHTQFIASQTRSLRRRVAAYRRYVTYQPGRMANTIVEHERILDALDRADAEAAFKAASEHVNLLGDDMADFIAAVPLAMFEEA</sequence>
<dbReference type="InterPro" id="IPR011711">
    <property type="entry name" value="GntR_C"/>
</dbReference>
<evidence type="ECO:0000256" key="4">
    <source>
        <dbReference type="SAM" id="MobiDB-lite"/>
    </source>
</evidence>
<dbReference type="AlphaFoldDB" id="A0AAU7XEE2"/>
<dbReference type="InterPro" id="IPR008920">
    <property type="entry name" value="TF_FadR/GntR_C"/>
</dbReference>
<reference evidence="6" key="1">
    <citation type="submission" date="2024-06" db="EMBL/GenBank/DDBJ databases">
        <title>Methylostella associata gen. nov., sp. nov., a novel Ancalomicrobiaceae-affiliated facultatively methylotrophic bacteria that feed on methanotrophs of the genus Methylococcus.</title>
        <authorList>
            <person name="Saltykova V."/>
            <person name="Danilova O.V."/>
            <person name="Oshkin I.Y."/>
            <person name="Belova S.E."/>
            <person name="Pimenov N.V."/>
            <person name="Dedysh S.N."/>
        </authorList>
    </citation>
    <scope>NUCLEOTIDE SEQUENCE</scope>
    <source>
        <strain evidence="6">S20</strain>
    </source>
</reference>
<protein>
    <submittedName>
        <fullName evidence="6">GntR family transcriptional regulator</fullName>
    </submittedName>
</protein>
<dbReference type="CDD" id="cd07377">
    <property type="entry name" value="WHTH_GntR"/>
    <property type="match status" value="1"/>
</dbReference>
<dbReference type="KEGG" id="mflg:ABS361_10010"/>
<evidence type="ECO:0000256" key="2">
    <source>
        <dbReference type="ARBA" id="ARBA00023125"/>
    </source>
</evidence>
<dbReference type="SUPFAM" id="SSF48008">
    <property type="entry name" value="GntR ligand-binding domain-like"/>
    <property type="match status" value="1"/>
</dbReference>
<proteinExistence type="predicted"/>
<evidence type="ECO:0000259" key="5">
    <source>
        <dbReference type="PROSITE" id="PS50949"/>
    </source>
</evidence>
<dbReference type="PROSITE" id="PS50949">
    <property type="entry name" value="HTH_GNTR"/>
    <property type="match status" value="1"/>
</dbReference>
<keyword evidence="3" id="KW-0804">Transcription</keyword>
<dbReference type="Gene3D" id="1.20.120.530">
    <property type="entry name" value="GntR ligand-binding domain-like"/>
    <property type="match status" value="1"/>
</dbReference>
<gene>
    <name evidence="6" type="ORF">ABS361_10010</name>
</gene>
<feature type="domain" description="HTH gntR-type" evidence="5">
    <location>
        <begin position="23"/>
        <end position="90"/>
    </location>
</feature>
<accession>A0AAU7XEE2</accession>
<dbReference type="SUPFAM" id="SSF46785">
    <property type="entry name" value="Winged helix' DNA-binding domain"/>
    <property type="match status" value="1"/>
</dbReference>
<dbReference type="GO" id="GO:0003700">
    <property type="term" value="F:DNA-binding transcription factor activity"/>
    <property type="evidence" value="ECO:0007669"/>
    <property type="project" value="InterPro"/>
</dbReference>
<dbReference type="Pfam" id="PF07729">
    <property type="entry name" value="FCD"/>
    <property type="match status" value="1"/>
</dbReference>
<dbReference type="InterPro" id="IPR000524">
    <property type="entry name" value="Tscrpt_reg_HTH_GntR"/>
</dbReference>
<dbReference type="PANTHER" id="PTHR43537">
    <property type="entry name" value="TRANSCRIPTIONAL REGULATOR, GNTR FAMILY"/>
    <property type="match status" value="1"/>
</dbReference>
<dbReference type="InterPro" id="IPR036388">
    <property type="entry name" value="WH-like_DNA-bd_sf"/>
</dbReference>
<dbReference type="RefSeq" id="WP_407051604.1">
    <property type="nucleotide sequence ID" value="NZ_CP158568.1"/>
</dbReference>
<name>A0AAU7XEE2_9HYPH</name>
<dbReference type="InterPro" id="IPR036390">
    <property type="entry name" value="WH_DNA-bd_sf"/>
</dbReference>
<dbReference type="GO" id="GO:0003677">
    <property type="term" value="F:DNA binding"/>
    <property type="evidence" value="ECO:0007669"/>
    <property type="project" value="UniProtKB-KW"/>
</dbReference>
<keyword evidence="1" id="KW-0805">Transcription regulation</keyword>
<evidence type="ECO:0000256" key="3">
    <source>
        <dbReference type="ARBA" id="ARBA00023163"/>
    </source>
</evidence>
<dbReference type="SMART" id="SM00345">
    <property type="entry name" value="HTH_GNTR"/>
    <property type="match status" value="1"/>
</dbReference>
<evidence type="ECO:0000313" key="6">
    <source>
        <dbReference type="EMBL" id="XBY46510.1"/>
    </source>
</evidence>
<feature type="region of interest" description="Disordered" evidence="4">
    <location>
        <begin position="1"/>
        <end position="23"/>
    </location>
</feature>
<organism evidence="6">
    <name type="scientific">Methyloraptor flagellatus</name>
    <dbReference type="NCBI Taxonomy" id="3162530"/>
    <lineage>
        <taxon>Bacteria</taxon>
        <taxon>Pseudomonadati</taxon>
        <taxon>Pseudomonadota</taxon>
        <taxon>Alphaproteobacteria</taxon>
        <taxon>Hyphomicrobiales</taxon>
        <taxon>Ancalomicrobiaceae</taxon>
        <taxon>Methyloraptor</taxon>
    </lineage>
</organism>
<keyword evidence="2" id="KW-0238">DNA-binding</keyword>
<dbReference type="SMART" id="SM00895">
    <property type="entry name" value="FCD"/>
    <property type="match status" value="1"/>
</dbReference>
<dbReference type="EMBL" id="CP158568">
    <property type="protein sequence ID" value="XBY46510.1"/>
    <property type="molecule type" value="Genomic_DNA"/>
</dbReference>
<dbReference type="PRINTS" id="PR00035">
    <property type="entry name" value="HTHGNTR"/>
</dbReference>
<dbReference type="PANTHER" id="PTHR43537:SF49">
    <property type="entry name" value="TRANSCRIPTIONAL REGULATORY PROTEIN"/>
    <property type="match status" value="1"/>
</dbReference>
<evidence type="ECO:0000256" key="1">
    <source>
        <dbReference type="ARBA" id="ARBA00023015"/>
    </source>
</evidence>
<dbReference type="Pfam" id="PF00392">
    <property type="entry name" value="GntR"/>
    <property type="match status" value="1"/>
</dbReference>
<dbReference type="Gene3D" id="1.10.10.10">
    <property type="entry name" value="Winged helix-like DNA-binding domain superfamily/Winged helix DNA-binding domain"/>
    <property type="match status" value="1"/>
</dbReference>